<dbReference type="SUPFAM" id="SSF47413">
    <property type="entry name" value="lambda repressor-like DNA-binding domains"/>
    <property type="match status" value="1"/>
</dbReference>
<comment type="caution">
    <text evidence="1">The sequence shown here is derived from an EMBL/GenBank/DDBJ whole genome shotgun (WGS) entry which is preliminary data.</text>
</comment>
<reference evidence="1 2" key="1">
    <citation type="submission" date="2018-08" db="EMBL/GenBank/DDBJ databases">
        <title>A genome reference for cultivated species of the human gut microbiota.</title>
        <authorList>
            <person name="Zou Y."/>
            <person name="Xue W."/>
            <person name="Luo G."/>
        </authorList>
    </citation>
    <scope>NUCLEOTIDE SEQUENCE [LARGE SCALE GENOMIC DNA]</scope>
    <source>
        <strain evidence="1 2">AF31-21AC</strain>
    </source>
</reference>
<protein>
    <recommendedName>
        <fullName evidence="3">XRE family transcriptional regulator</fullName>
    </recommendedName>
</protein>
<dbReference type="EMBL" id="QRQN01000013">
    <property type="protein sequence ID" value="RHN07222.1"/>
    <property type="molecule type" value="Genomic_DNA"/>
</dbReference>
<proteinExistence type="predicted"/>
<gene>
    <name evidence="1" type="ORF">DWZ31_11635</name>
</gene>
<evidence type="ECO:0000313" key="1">
    <source>
        <dbReference type="EMBL" id="RHN07222.1"/>
    </source>
</evidence>
<dbReference type="GO" id="GO:0003677">
    <property type="term" value="F:DNA binding"/>
    <property type="evidence" value="ECO:0007669"/>
    <property type="project" value="InterPro"/>
</dbReference>
<dbReference type="AlphaFoldDB" id="A0A415TTC1"/>
<organism evidence="1 2">
    <name type="scientific">Roseburia intestinalis</name>
    <dbReference type="NCBI Taxonomy" id="166486"/>
    <lineage>
        <taxon>Bacteria</taxon>
        <taxon>Bacillati</taxon>
        <taxon>Bacillota</taxon>
        <taxon>Clostridia</taxon>
        <taxon>Lachnospirales</taxon>
        <taxon>Lachnospiraceae</taxon>
        <taxon>Roseburia</taxon>
    </lineage>
</organism>
<name>A0A415TTC1_9FIRM</name>
<accession>A0A415TTC1</accession>
<dbReference type="InterPro" id="IPR010982">
    <property type="entry name" value="Lambda_DNA-bd_dom_sf"/>
</dbReference>
<dbReference type="RefSeq" id="WP_118412463.1">
    <property type="nucleotide sequence ID" value="NZ_QRPI01000004.1"/>
</dbReference>
<evidence type="ECO:0008006" key="3">
    <source>
        <dbReference type="Google" id="ProtNLM"/>
    </source>
</evidence>
<dbReference type="Proteomes" id="UP000283586">
    <property type="component" value="Unassembled WGS sequence"/>
</dbReference>
<sequence length="81" mass="9149">MSSKLCENKLKKRCDYIAGMLTGGFRTKNLSTKEVSKRSGIPQRTVEDRIQHPEGMRLKDLYSLADLAGVVITFEFKDAPE</sequence>
<evidence type="ECO:0000313" key="2">
    <source>
        <dbReference type="Proteomes" id="UP000283586"/>
    </source>
</evidence>